<dbReference type="Proteomes" id="UP001066276">
    <property type="component" value="Chromosome 3_2"/>
</dbReference>
<comment type="caution">
    <text evidence="2">The sequence shown here is derived from an EMBL/GenBank/DDBJ whole genome shotgun (WGS) entry which is preliminary data.</text>
</comment>
<proteinExistence type="predicted"/>
<reference evidence="2" key="1">
    <citation type="journal article" date="2022" name="bioRxiv">
        <title>Sequencing and chromosome-scale assembly of the giantPleurodeles waltlgenome.</title>
        <authorList>
            <person name="Brown T."/>
            <person name="Elewa A."/>
            <person name="Iarovenko S."/>
            <person name="Subramanian E."/>
            <person name="Araus A.J."/>
            <person name="Petzold A."/>
            <person name="Susuki M."/>
            <person name="Suzuki K.-i.T."/>
            <person name="Hayashi T."/>
            <person name="Toyoda A."/>
            <person name="Oliveira C."/>
            <person name="Osipova E."/>
            <person name="Leigh N.D."/>
            <person name="Simon A."/>
            <person name="Yun M.H."/>
        </authorList>
    </citation>
    <scope>NUCLEOTIDE SEQUENCE</scope>
    <source>
        <strain evidence="2">20211129_DDA</strain>
        <tissue evidence="2">Liver</tissue>
    </source>
</reference>
<evidence type="ECO:0000259" key="1">
    <source>
        <dbReference type="Pfam" id="PF00078"/>
    </source>
</evidence>
<protein>
    <recommendedName>
        <fullName evidence="1">Reverse transcriptase domain-containing protein</fullName>
    </recommendedName>
</protein>
<dbReference type="Pfam" id="PF00078">
    <property type="entry name" value="RVT_1"/>
    <property type="match status" value="1"/>
</dbReference>
<name>A0AAV7TTG4_PLEWA</name>
<organism evidence="2 3">
    <name type="scientific">Pleurodeles waltl</name>
    <name type="common">Iberian ribbed newt</name>
    <dbReference type="NCBI Taxonomy" id="8319"/>
    <lineage>
        <taxon>Eukaryota</taxon>
        <taxon>Metazoa</taxon>
        <taxon>Chordata</taxon>
        <taxon>Craniata</taxon>
        <taxon>Vertebrata</taxon>
        <taxon>Euteleostomi</taxon>
        <taxon>Amphibia</taxon>
        <taxon>Batrachia</taxon>
        <taxon>Caudata</taxon>
        <taxon>Salamandroidea</taxon>
        <taxon>Salamandridae</taxon>
        <taxon>Pleurodelinae</taxon>
        <taxon>Pleurodeles</taxon>
    </lineage>
</organism>
<keyword evidence="3" id="KW-1185">Reference proteome</keyword>
<dbReference type="EMBL" id="JANPWB010000006">
    <property type="protein sequence ID" value="KAJ1179556.1"/>
    <property type="molecule type" value="Genomic_DNA"/>
</dbReference>
<accession>A0AAV7TTG4</accession>
<gene>
    <name evidence="2" type="ORF">NDU88_004790</name>
</gene>
<dbReference type="InterPro" id="IPR000477">
    <property type="entry name" value="RT_dom"/>
</dbReference>
<feature type="domain" description="Reverse transcriptase" evidence="1">
    <location>
        <begin position="59"/>
        <end position="172"/>
    </location>
</feature>
<sequence>MLAAKVKSGSHFDPASAAFLEGGMEAIFPVLCDLLNLSFSMCEVPSSWKNATVAPLLKKPSLDPSKPENFRLLSLLPFFDRIAEKHVNQQLMRYIDQKEILRETQSGFRSNFCTESALLLALASLRLIADDGKTAALIVLNLNAAFDTMSHGLLLDRLQQHSIGDCTIDRLADFLQNRYSSHVLLGYFLYGRECQRVAP</sequence>
<evidence type="ECO:0000313" key="3">
    <source>
        <dbReference type="Proteomes" id="UP001066276"/>
    </source>
</evidence>
<dbReference type="AlphaFoldDB" id="A0AAV7TTG4"/>
<evidence type="ECO:0000313" key="2">
    <source>
        <dbReference type="EMBL" id="KAJ1179556.1"/>
    </source>
</evidence>
<dbReference type="PANTHER" id="PTHR33332">
    <property type="entry name" value="REVERSE TRANSCRIPTASE DOMAIN-CONTAINING PROTEIN"/>
    <property type="match status" value="1"/>
</dbReference>